<gene>
    <name evidence="2" type="ORF">L332_02875</name>
</gene>
<protein>
    <recommendedName>
        <fullName evidence="1">Beta-lactamase-related domain-containing protein</fullName>
    </recommendedName>
</protein>
<evidence type="ECO:0000313" key="2">
    <source>
        <dbReference type="EMBL" id="ERG63394.1"/>
    </source>
</evidence>
<proteinExistence type="predicted"/>
<feature type="domain" description="Beta-lactamase-related" evidence="1">
    <location>
        <begin position="14"/>
        <end position="268"/>
    </location>
</feature>
<dbReference type="InterPro" id="IPR012338">
    <property type="entry name" value="Beta-lactam/transpept-like"/>
</dbReference>
<keyword evidence="3" id="KW-1185">Reference proteome</keyword>
<dbReference type="EMBL" id="ASHR01000032">
    <property type="protein sequence ID" value="ERG63394.1"/>
    <property type="molecule type" value="Genomic_DNA"/>
</dbReference>
<dbReference type="Gene3D" id="3.40.710.10">
    <property type="entry name" value="DD-peptidase/beta-lactamase superfamily"/>
    <property type="match status" value="1"/>
</dbReference>
<dbReference type="RefSeq" id="WP_021065092.1">
    <property type="nucleotide sequence ID" value="NZ_ASHR01000032.1"/>
</dbReference>
<name>U1LM59_9MICO</name>
<accession>U1LM59</accession>
<evidence type="ECO:0000259" key="1">
    <source>
        <dbReference type="Pfam" id="PF00144"/>
    </source>
</evidence>
<organism evidence="2 3">
    <name type="scientific">Agrococcus pavilionensis RW1</name>
    <dbReference type="NCBI Taxonomy" id="1330458"/>
    <lineage>
        <taxon>Bacteria</taxon>
        <taxon>Bacillati</taxon>
        <taxon>Actinomycetota</taxon>
        <taxon>Actinomycetes</taxon>
        <taxon>Micrococcales</taxon>
        <taxon>Microbacteriaceae</taxon>
        <taxon>Agrococcus</taxon>
    </lineage>
</organism>
<dbReference type="AlphaFoldDB" id="U1LM59"/>
<reference evidence="2 3" key="1">
    <citation type="journal article" date="2013" name="Genome Announc.">
        <title>First draft genome sequence from a member of the genus agrococcus, isolated from modern microbialites.</title>
        <authorList>
            <person name="White R.A.III."/>
            <person name="Grassa C.J."/>
            <person name="Suttle C.A."/>
        </authorList>
    </citation>
    <scope>NUCLEOTIDE SEQUENCE [LARGE SCALE GENOMIC DNA]</scope>
    <source>
        <strain evidence="2 3">RW1</strain>
    </source>
</reference>
<dbReference type="Pfam" id="PF00144">
    <property type="entry name" value="Beta-lactamase"/>
    <property type="match status" value="1"/>
</dbReference>
<dbReference type="PANTHER" id="PTHR46825:SF9">
    <property type="entry name" value="BETA-LACTAMASE-RELATED DOMAIN-CONTAINING PROTEIN"/>
    <property type="match status" value="1"/>
</dbReference>
<dbReference type="InterPro" id="IPR050491">
    <property type="entry name" value="AmpC-like"/>
</dbReference>
<evidence type="ECO:0000313" key="3">
    <source>
        <dbReference type="Proteomes" id="UP000016462"/>
    </source>
</evidence>
<dbReference type="OrthoDB" id="3863176at2"/>
<sequence>MSILARDRSTAARLRDGDRVVAERIGPLHRGAPMLEWGSITKTVTAAIAARLAEAGELDLDAPVATLLPATLLPDAVTVRSLIEHTSGLPRVPVGMTDPLDPYAAFSTQRFDAEVVPTLAARRREPRPTPEYSNLGYAVLTRALEDLTDRSWWQLARERVLEPLGVLDVDVVPPAERRPVVRGWSGAPRAPWTMHTGPFVGAGGLWGAFDGLERYASAALRGTGADAWAPGWQVSGTLRWHNGHVRDSGSFVAVDTASDRVVTVHTLGRFVGTADRVAQRLARRHRRDAR</sequence>
<comment type="caution">
    <text evidence="2">The sequence shown here is derived from an EMBL/GenBank/DDBJ whole genome shotgun (WGS) entry which is preliminary data.</text>
</comment>
<dbReference type="InterPro" id="IPR001466">
    <property type="entry name" value="Beta-lactam-related"/>
</dbReference>
<dbReference type="Proteomes" id="UP000016462">
    <property type="component" value="Unassembled WGS sequence"/>
</dbReference>
<dbReference type="PANTHER" id="PTHR46825">
    <property type="entry name" value="D-ALANYL-D-ALANINE-CARBOXYPEPTIDASE/ENDOPEPTIDASE AMPH"/>
    <property type="match status" value="1"/>
</dbReference>
<dbReference type="SUPFAM" id="SSF56601">
    <property type="entry name" value="beta-lactamase/transpeptidase-like"/>
    <property type="match status" value="1"/>
</dbReference>